<dbReference type="PANTHER" id="PTHR14269">
    <property type="entry name" value="CDP-DIACYLGLYCEROL--GLYCEROL-3-PHOSPHATE 3-PHOSPHATIDYLTRANSFERASE-RELATED"/>
    <property type="match status" value="1"/>
</dbReference>
<evidence type="ECO:0000313" key="14">
    <source>
        <dbReference type="Proteomes" id="UP000006039"/>
    </source>
</evidence>
<evidence type="ECO:0000256" key="8">
    <source>
        <dbReference type="ARBA" id="ARBA00023209"/>
    </source>
</evidence>
<evidence type="ECO:0000256" key="2">
    <source>
        <dbReference type="ARBA" id="ARBA00022516"/>
    </source>
</evidence>
<evidence type="ECO:0000256" key="6">
    <source>
        <dbReference type="ARBA" id="ARBA00023098"/>
    </source>
</evidence>
<keyword evidence="6" id="KW-0443">Lipid metabolism</keyword>
<reference evidence="12" key="2">
    <citation type="submission" date="2010-07" db="EMBL/GenBank/DDBJ databases">
        <authorList>
            <consortium name="The Broad Institute Genome Sequencing Platform"/>
            <consortium name="Broad Institute Genome Sequencing Center for Infectious Disease"/>
            <person name="Ma L.-J."/>
            <person name="Dead R."/>
            <person name="Young S."/>
            <person name="Zeng Q."/>
            <person name="Koehrsen M."/>
            <person name="Alvarado L."/>
            <person name="Berlin A."/>
            <person name="Chapman S.B."/>
            <person name="Chen Z."/>
            <person name="Freedman E."/>
            <person name="Gellesch M."/>
            <person name="Goldberg J."/>
            <person name="Griggs A."/>
            <person name="Gujja S."/>
            <person name="Heilman E.R."/>
            <person name="Heiman D."/>
            <person name="Hepburn T."/>
            <person name="Howarth C."/>
            <person name="Jen D."/>
            <person name="Larson L."/>
            <person name="Mehta T."/>
            <person name="Neiman D."/>
            <person name="Pearson M."/>
            <person name="Roberts A."/>
            <person name="Saif S."/>
            <person name="Shea T."/>
            <person name="Shenoy N."/>
            <person name="Sisk P."/>
            <person name="Stolte C."/>
            <person name="Sykes S."/>
            <person name="Walk T."/>
            <person name="White J."/>
            <person name="Yandava C."/>
            <person name="Haas B."/>
            <person name="Nusbaum C."/>
            <person name="Birren B."/>
        </authorList>
    </citation>
    <scope>NUCLEOTIDE SEQUENCE</scope>
    <source>
        <strain evidence="12">R3-111a-1</strain>
    </source>
</reference>
<dbReference type="STRING" id="644352.J3NKF5"/>
<dbReference type="Pfam" id="PF01066">
    <property type="entry name" value="CDP-OH_P_transf"/>
    <property type="match status" value="1"/>
</dbReference>
<dbReference type="PROSITE" id="PS00379">
    <property type="entry name" value="CDP_ALCOHOL_P_TRANSF"/>
    <property type="match status" value="1"/>
</dbReference>
<feature type="compositionally biased region" description="Low complexity" evidence="11">
    <location>
        <begin position="119"/>
        <end position="135"/>
    </location>
</feature>
<dbReference type="EnsemblFungi" id="EJT81769">
    <property type="protein sequence ID" value="EJT81769"/>
    <property type="gene ID" value="GGTG_01744"/>
</dbReference>
<reference evidence="13" key="4">
    <citation type="journal article" date="2015" name="G3 (Bethesda)">
        <title>Genome sequences of three phytopathogenic species of the Magnaporthaceae family of fungi.</title>
        <authorList>
            <person name="Okagaki L.H."/>
            <person name="Nunes C.C."/>
            <person name="Sailsbery J."/>
            <person name="Clay B."/>
            <person name="Brown D."/>
            <person name="John T."/>
            <person name="Oh Y."/>
            <person name="Young N."/>
            <person name="Fitzgerald M."/>
            <person name="Haas B.J."/>
            <person name="Zeng Q."/>
            <person name="Young S."/>
            <person name="Adiconis X."/>
            <person name="Fan L."/>
            <person name="Levin J.Z."/>
            <person name="Mitchell T.K."/>
            <person name="Okubara P.A."/>
            <person name="Farman M.L."/>
            <person name="Kohn L.M."/>
            <person name="Birren B."/>
            <person name="Ma L.-J."/>
            <person name="Dean R.A."/>
        </authorList>
    </citation>
    <scope>NUCLEOTIDE SEQUENCE</scope>
    <source>
        <strain evidence="13">R3-111a-1</strain>
    </source>
</reference>
<gene>
    <name evidence="13" type="primary">20342202</name>
    <name evidence="12" type="ORF">GGTG_01744</name>
</gene>
<dbReference type="GO" id="GO:0043337">
    <property type="term" value="F:cardiolipin synthase (CMP-forming)"/>
    <property type="evidence" value="ECO:0007669"/>
    <property type="project" value="TreeGrafter"/>
</dbReference>
<dbReference type="InterPro" id="IPR043130">
    <property type="entry name" value="CDP-OH_PTrfase_TM_dom"/>
</dbReference>
<dbReference type="Proteomes" id="UP000006039">
    <property type="component" value="Unassembled WGS sequence"/>
</dbReference>
<reference evidence="14" key="1">
    <citation type="submission" date="2010-07" db="EMBL/GenBank/DDBJ databases">
        <title>The genome sequence of Gaeumannomyces graminis var. tritici strain R3-111a-1.</title>
        <authorList>
            <consortium name="The Broad Institute Genome Sequencing Platform"/>
            <person name="Ma L.-J."/>
            <person name="Dead R."/>
            <person name="Young S."/>
            <person name="Zeng Q."/>
            <person name="Koehrsen M."/>
            <person name="Alvarado L."/>
            <person name="Berlin A."/>
            <person name="Chapman S.B."/>
            <person name="Chen Z."/>
            <person name="Freedman E."/>
            <person name="Gellesch M."/>
            <person name="Goldberg J."/>
            <person name="Griggs A."/>
            <person name="Gujja S."/>
            <person name="Heilman E.R."/>
            <person name="Heiman D."/>
            <person name="Hepburn T."/>
            <person name="Howarth C."/>
            <person name="Jen D."/>
            <person name="Larson L."/>
            <person name="Mehta T."/>
            <person name="Neiman D."/>
            <person name="Pearson M."/>
            <person name="Roberts A."/>
            <person name="Saif S."/>
            <person name="Shea T."/>
            <person name="Shenoy N."/>
            <person name="Sisk P."/>
            <person name="Stolte C."/>
            <person name="Sykes S."/>
            <person name="Walk T."/>
            <person name="White J."/>
            <person name="Yandava C."/>
            <person name="Haas B."/>
            <person name="Nusbaum C."/>
            <person name="Birren B."/>
        </authorList>
    </citation>
    <scope>NUCLEOTIDE SEQUENCE [LARGE SCALE GENOMIC DNA]</scope>
    <source>
        <strain evidence="14">R3-111a-1</strain>
    </source>
</reference>
<reference evidence="12" key="3">
    <citation type="submission" date="2010-09" db="EMBL/GenBank/DDBJ databases">
        <title>Annotation of Gaeumannomyces graminis var. tritici R3-111a-1.</title>
        <authorList>
            <consortium name="The Broad Institute Genome Sequencing Platform"/>
            <person name="Ma L.-J."/>
            <person name="Dead R."/>
            <person name="Young S.K."/>
            <person name="Zeng Q."/>
            <person name="Gargeya S."/>
            <person name="Fitzgerald M."/>
            <person name="Haas B."/>
            <person name="Abouelleil A."/>
            <person name="Alvarado L."/>
            <person name="Arachchi H.M."/>
            <person name="Berlin A."/>
            <person name="Brown A."/>
            <person name="Chapman S.B."/>
            <person name="Chen Z."/>
            <person name="Dunbar C."/>
            <person name="Freedman E."/>
            <person name="Gearin G."/>
            <person name="Gellesch M."/>
            <person name="Goldberg J."/>
            <person name="Griggs A."/>
            <person name="Gujja S."/>
            <person name="Heiman D."/>
            <person name="Howarth C."/>
            <person name="Larson L."/>
            <person name="Lui A."/>
            <person name="MacDonald P.J.P."/>
            <person name="Mehta T."/>
            <person name="Montmayeur A."/>
            <person name="Murphy C."/>
            <person name="Neiman D."/>
            <person name="Pearson M."/>
            <person name="Priest M."/>
            <person name="Roberts A."/>
            <person name="Saif S."/>
            <person name="Shea T."/>
            <person name="Shenoy N."/>
            <person name="Sisk P."/>
            <person name="Stolte C."/>
            <person name="Sykes S."/>
            <person name="Yandava C."/>
            <person name="Wortman J."/>
            <person name="Nusbaum C."/>
            <person name="Birren B."/>
        </authorList>
    </citation>
    <scope>NUCLEOTIDE SEQUENCE</scope>
    <source>
        <strain evidence="12">R3-111a-1</strain>
    </source>
</reference>
<evidence type="ECO:0000256" key="1">
    <source>
        <dbReference type="ARBA" id="ARBA00004141"/>
    </source>
</evidence>
<dbReference type="PANTHER" id="PTHR14269:SF60">
    <property type="entry name" value="CARDIOLIPIN SYNTHASE (CMP-FORMING)"/>
    <property type="match status" value="1"/>
</dbReference>
<dbReference type="EMBL" id="GL385395">
    <property type="protein sequence ID" value="EJT81769.1"/>
    <property type="molecule type" value="Genomic_DNA"/>
</dbReference>
<dbReference type="HOGENOM" id="CLU_1053893_0_0_1"/>
<keyword evidence="8" id="KW-0594">Phospholipid biosynthesis</keyword>
<dbReference type="InterPro" id="IPR000462">
    <property type="entry name" value="CDP-OH_P_trans"/>
</dbReference>
<proteinExistence type="inferred from homology"/>
<evidence type="ECO:0000256" key="7">
    <source>
        <dbReference type="ARBA" id="ARBA00023136"/>
    </source>
</evidence>
<keyword evidence="2" id="KW-0444">Lipid biosynthesis</keyword>
<dbReference type="GO" id="GO:0005739">
    <property type="term" value="C:mitochondrion"/>
    <property type="evidence" value="ECO:0007669"/>
    <property type="project" value="TreeGrafter"/>
</dbReference>
<comment type="subcellular location">
    <subcellularLocation>
        <location evidence="1">Membrane</location>
        <topology evidence="1">Multi-pass membrane protein</topology>
    </subcellularLocation>
</comment>
<evidence type="ECO:0000313" key="12">
    <source>
        <dbReference type="EMBL" id="EJT81769.1"/>
    </source>
</evidence>
<evidence type="ECO:0000256" key="4">
    <source>
        <dbReference type="ARBA" id="ARBA00022692"/>
    </source>
</evidence>
<keyword evidence="3 10" id="KW-0808">Transferase</keyword>
<dbReference type="eggNOG" id="KOG1617">
    <property type="taxonomic scope" value="Eukaryota"/>
</dbReference>
<dbReference type="VEuPathDB" id="FungiDB:GGTG_01744"/>
<dbReference type="GO" id="GO:0016020">
    <property type="term" value="C:membrane"/>
    <property type="evidence" value="ECO:0007669"/>
    <property type="project" value="UniProtKB-SubCell"/>
</dbReference>
<dbReference type="Gene3D" id="1.20.120.1760">
    <property type="match status" value="1"/>
</dbReference>
<evidence type="ECO:0000256" key="3">
    <source>
        <dbReference type="ARBA" id="ARBA00022679"/>
    </source>
</evidence>
<evidence type="ECO:0000256" key="5">
    <source>
        <dbReference type="ARBA" id="ARBA00022989"/>
    </source>
</evidence>
<keyword evidence="14" id="KW-1185">Reference proteome</keyword>
<accession>J3NKF5</accession>
<keyword evidence="5" id="KW-1133">Transmembrane helix</keyword>
<dbReference type="OrthoDB" id="10020554at2759"/>
<dbReference type="GO" id="GO:0032049">
    <property type="term" value="P:cardiolipin biosynthetic process"/>
    <property type="evidence" value="ECO:0007669"/>
    <property type="project" value="TreeGrafter"/>
</dbReference>
<dbReference type="RefSeq" id="XP_009217778.1">
    <property type="nucleotide sequence ID" value="XM_009219514.1"/>
</dbReference>
<comment type="similarity">
    <text evidence="10">Belongs to the CDP-alcohol phosphatidyltransferase class-I family.</text>
</comment>
<feature type="region of interest" description="Disordered" evidence="11">
    <location>
        <begin position="94"/>
        <end position="154"/>
    </location>
</feature>
<dbReference type="GeneID" id="20342202"/>
<keyword evidence="4" id="KW-0812">Transmembrane</keyword>
<reference evidence="13" key="5">
    <citation type="submission" date="2018-04" db="UniProtKB">
        <authorList>
            <consortium name="EnsemblFungi"/>
        </authorList>
    </citation>
    <scope>IDENTIFICATION</scope>
    <source>
        <strain evidence="13">R3-111a-1</strain>
    </source>
</reference>
<organism evidence="12">
    <name type="scientific">Gaeumannomyces tritici (strain R3-111a-1)</name>
    <name type="common">Wheat and barley take-all root rot fungus</name>
    <name type="synonym">Gaeumannomyces graminis var. tritici</name>
    <dbReference type="NCBI Taxonomy" id="644352"/>
    <lineage>
        <taxon>Eukaryota</taxon>
        <taxon>Fungi</taxon>
        <taxon>Dikarya</taxon>
        <taxon>Ascomycota</taxon>
        <taxon>Pezizomycotina</taxon>
        <taxon>Sordariomycetes</taxon>
        <taxon>Sordariomycetidae</taxon>
        <taxon>Magnaporthales</taxon>
        <taxon>Magnaporthaceae</taxon>
        <taxon>Gaeumannomyces</taxon>
    </lineage>
</organism>
<evidence type="ECO:0000313" key="13">
    <source>
        <dbReference type="EnsemblFungi" id="EJT81769"/>
    </source>
</evidence>
<evidence type="ECO:0000256" key="9">
    <source>
        <dbReference type="ARBA" id="ARBA00023264"/>
    </source>
</evidence>
<dbReference type="InterPro" id="IPR050324">
    <property type="entry name" value="CDP-alcohol_PTase-I"/>
</dbReference>
<evidence type="ECO:0000256" key="10">
    <source>
        <dbReference type="RuleBase" id="RU003750"/>
    </source>
</evidence>
<keyword evidence="9" id="KW-1208">Phospholipid metabolism</keyword>
<evidence type="ECO:0000256" key="11">
    <source>
        <dbReference type="SAM" id="MobiDB-lite"/>
    </source>
</evidence>
<dbReference type="AlphaFoldDB" id="J3NKF5"/>
<keyword evidence="7" id="KW-0472">Membrane</keyword>
<protein>
    <submittedName>
        <fullName evidence="12">Phosphatidyl synthase</fullName>
    </submittedName>
</protein>
<dbReference type="InterPro" id="IPR048254">
    <property type="entry name" value="CDP_ALCOHOL_P_TRANSF_CS"/>
</dbReference>
<sequence length="264" mass="27321">MMQRLCARTALAASKRSTVATATGTCRTAGFLTMTPSPRPFLRHLSAGGGDGGAGATSATPLPFLSPSLLLAARSPSAAAAAPLLRGRRCLSLSGPWRTRSRGPGQQPHKGAHDHDEAVGAPRPSSPSASSVSPPRGHPAATQSQGAARLPPASPPALAARENIYTIPNMLTASRLVAAPIIGYAILHDQHALALGLFAYAGLSDLLDGWIARRWNLGTVVGTIIDPMADKTLMLVLTLSLAAKGALPREFSDLSPWSLTSCSF</sequence>
<name>J3NKF5_GAET3</name>